<gene>
    <name evidence="1" type="ordered locus">Mmwyl1_3360</name>
</gene>
<dbReference type="OrthoDB" id="2664633at2"/>
<dbReference type="STRING" id="400668.Mmwyl1_3360"/>
<name>A6W0N5_MARMS</name>
<evidence type="ECO:0000313" key="1">
    <source>
        <dbReference type="EMBL" id="ABR72264.1"/>
    </source>
</evidence>
<dbReference type="EMBL" id="CP000749">
    <property type="protein sequence ID" value="ABR72264.1"/>
    <property type="molecule type" value="Genomic_DNA"/>
</dbReference>
<reference evidence="1" key="1">
    <citation type="submission" date="2007-06" db="EMBL/GenBank/DDBJ databases">
        <title>Complete sequence of Marinomonas sp. MWYL1.</title>
        <authorList>
            <consortium name="US DOE Joint Genome Institute"/>
            <person name="Copeland A."/>
            <person name="Lucas S."/>
            <person name="Lapidus A."/>
            <person name="Barry K."/>
            <person name="Glavina del Rio T."/>
            <person name="Dalin E."/>
            <person name="Tice H."/>
            <person name="Pitluck S."/>
            <person name="Kiss H."/>
            <person name="Brettin T."/>
            <person name="Bruce D."/>
            <person name="Detter J.C."/>
            <person name="Han C."/>
            <person name="Schmutz J."/>
            <person name="Larimer F."/>
            <person name="Land M."/>
            <person name="Hauser L."/>
            <person name="Kyrpides N."/>
            <person name="Kim E."/>
            <person name="Johnston A.W.B."/>
            <person name="Todd J.D."/>
            <person name="Rogers R."/>
            <person name="Wexler M."/>
            <person name="Bond P.L."/>
            <person name="Li Y."/>
            <person name="Richardson P."/>
        </authorList>
    </citation>
    <scope>NUCLEOTIDE SEQUENCE [LARGE SCALE GENOMIC DNA]</scope>
    <source>
        <strain evidence="1">MWYL1</strain>
    </source>
</reference>
<protein>
    <submittedName>
        <fullName evidence="1">Uncharacterized protein</fullName>
    </submittedName>
</protein>
<dbReference type="eggNOG" id="ENOG50348MV">
    <property type="taxonomic scope" value="Bacteria"/>
</dbReference>
<sequence length="342" mass="37099">MDDQDTQQTGITYSHGDKETYAHNFGSNLDKYTNLALDINGYDSGMATTNSHVGNDSRHVANNTKEYQGLNKEQGENSVIPYIAPTVELLAPRLLSMIGTGAAGLALSKSLEKLNESPEFDQMTDTQKMAAYYTLYEIAKDQEINKTETLPVDHAINSTGGSEIVAQGPTTTTLPMTEKEASDYVLTTPKSNEISSNTETVGEDPSVFGLGAVNSEQDEKSRDSVLSGANVNHVNGTIGELRGYQDSLNNGHIGIKAPGKVTAPGVDYITYDPESGEIILWDSKYRKEGGSYPSSVSESKTSRWKVEAKNAIEKMPEGALKNSVLKAFENGKVKAEISRWPK</sequence>
<accession>A6W0N5</accession>
<dbReference type="HOGENOM" id="CLU_810864_0_0_6"/>
<dbReference type="AlphaFoldDB" id="A6W0N5"/>
<proteinExistence type="predicted"/>
<dbReference type="KEGG" id="mmw:Mmwyl1_3360"/>
<organism evidence="1">
    <name type="scientific">Marinomonas sp. (strain MWYL1)</name>
    <dbReference type="NCBI Taxonomy" id="400668"/>
    <lineage>
        <taxon>Bacteria</taxon>
        <taxon>Pseudomonadati</taxon>
        <taxon>Pseudomonadota</taxon>
        <taxon>Gammaproteobacteria</taxon>
        <taxon>Oceanospirillales</taxon>
        <taxon>Oceanospirillaceae</taxon>
        <taxon>Marinomonas</taxon>
    </lineage>
</organism>